<reference evidence="2" key="1">
    <citation type="submission" date="2021-04" db="EMBL/GenBank/DDBJ databases">
        <title>Draft genome sequence of Xylanibacillus composti strain K13.</title>
        <authorList>
            <person name="Uke A."/>
            <person name="Chhe C."/>
            <person name="Baramee S."/>
            <person name="Kosugi A."/>
        </authorList>
    </citation>
    <scope>NUCLEOTIDE SEQUENCE</scope>
    <source>
        <strain evidence="2">K13</strain>
    </source>
</reference>
<dbReference type="SUPFAM" id="SSF89360">
    <property type="entry name" value="HesB-like domain"/>
    <property type="match status" value="1"/>
</dbReference>
<dbReference type="AlphaFoldDB" id="A0A8J4GYU6"/>
<dbReference type="Gene3D" id="2.60.300.12">
    <property type="entry name" value="HesB-like domain"/>
    <property type="match status" value="1"/>
</dbReference>
<protein>
    <recommendedName>
        <fullName evidence="1">Core domain-containing protein</fullName>
    </recommendedName>
</protein>
<dbReference type="RefSeq" id="WP_213410282.1">
    <property type="nucleotide sequence ID" value="NZ_BOVK01000006.1"/>
</dbReference>
<organism evidence="2 3">
    <name type="scientific">Xylanibacillus composti</name>
    <dbReference type="NCBI Taxonomy" id="1572762"/>
    <lineage>
        <taxon>Bacteria</taxon>
        <taxon>Bacillati</taxon>
        <taxon>Bacillota</taxon>
        <taxon>Bacilli</taxon>
        <taxon>Bacillales</taxon>
        <taxon>Paenibacillaceae</taxon>
        <taxon>Xylanibacillus</taxon>
    </lineage>
</organism>
<comment type="caution">
    <text evidence="2">The sequence shown here is derived from an EMBL/GenBank/DDBJ whole genome shotgun (WGS) entry which is preliminary data.</text>
</comment>
<dbReference type="InterPro" id="IPR035903">
    <property type="entry name" value="HesB-like_dom_sf"/>
</dbReference>
<evidence type="ECO:0000259" key="1">
    <source>
        <dbReference type="Pfam" id="PF01521"/>
    </source>
</evidence>
<feature type="domain" description="Core" evidence="1">
    <location>
        <begin position="1"/>
        <end position="109"/>
    </location>
</feature>
<sequence>MEMFLTDAAAQSLRQSLSEEDVLWIHYDSEGCGCAVSGVAALTVLPRQQLPAEPYIEASLLQSASPQPIIMLKRHAVFFDEQMTLDFREDTKGFVLKSSGQIYGNDLTLQSAGTAQNI</sequence>
<dbReference type="InterPro" id="IPR000361">
    <property type="entry name" value="ATAP_core_dom"/>
</dbReference>
<accession>A0A8J4GYU6</accession>
<proteinExistence type="predicted"/>
<dbReference type="Pfam" id="PF01521">
    <property type="entry name" value="Fe-S_biosyn"/>
    <property type="match status" value="1"/>
</dbReference>
<evidence type="ECO:0000313" key="2">
    <source>
        <dbReference type="EMBL" id="GIQ67664.1"/>
    </source>
</evidence>
<dbReference type="EMBL" id="BOVK01000006">
    <property type="protein sequence ID" value="GIQ67664.1"/>
    <property type="molecule type" value="Genomic_DNA"/>
</dbReference>
<name>A0A8J4GYU6_9BACL</name>
<keyword evidence="3" id="KW-1185">Reference proteome</keyword>
<evidence type="ECO:0000313" key="3">
    <source>
        <dbReference type="Proteomes" id="UP000677918"/>
    </source>
</evidence>
<dbReference type="Proteomes" id="UP000677918">
    <property type="component" value="Unassembled WGS sequence"/>
</dbReference>
<gene>
    <name evidence="2" type="primary">yqkB</name>
    <name evidence="2" type="ORF">XYCOK13_04880</name>
</gene>